<name>A0ABU2FZQ3_9EURY</name>
<protein>
    <submittedName>
        <fullName evidence="1">DUF429 domain-containing protein</fullName>
    </submittedName>
</protein>
<comment type="caution">
    <text evidence="1">The sequence shown here is derived from an EMBL/GenBank/DDBJ whole genome shotgun (WGS) entry which is preliminary data.</text>
</comment>
<proteinExistence type="predicted"/>
<reference evidence="1 2" key="1">
    <citation type="submission" date="2022-06" db="EMBL/GenBank/DDBJ databases">
        <title>Halogeometricum sp. a new haloarchaeum isolate from saline soil.</title>
        <authorList>
            <person name="Strakova D."/>
            <person name="Galisteo C."/>
            <person name="Sanchez-Porro C."/>
            <person name="Ventosa A."/>
        </authorList>
    </citation>
    <scope>NUCLEOTIDE SEQUENCE [LARGE SCALE GENOMIC DNA]</scope>
    <source>
        <strain evidence="2">S3BR25-2</strain>
    </source>
</reference>
<dbReference type="RefSeq" id="WP_310927348.1">
    <property type="nucleotide sequence ID" value="NZ_JAMQOQ010000001.1"/>
</dbReference>
<sequence length="281" mass="30598">MSGFRAPTTVYGVDFSGARRAGESIYLARGTAEDGALDVEACVPAPDLLEADAVRESVLPALRSFLAETGGGTAFGLDFSFGLPAFLLDAAGVDDWAAFVRWFPDGFADASEFSAWARERAAEREGDRTYYRRETDRAVGATSPYHFFVKAQTFHGVRDVLKPLVEAGSARVLPMRDPDPDLPWALEAYPAATLDRLGGHRERYKTNDESGRRRRAENVDALAALDGVSVADDVRKRAVADADGDALDAVVAAVATWERTRSAERLRPSGTAWRREGHIFV</sequence>
<evidence type="ECO:0000313" key="1">
    <source>
        <dbReference type="EMBL" id="MDS0293539.1"/>
    </source>
</evidence>
<dbReference type="Proteomes" id="UP001254813">
    <property type="component" value="Unassembled WGS sequence"/>
</dbReference>
<evidence type="ECO:0000313" key="2">
    <source>
        <dbReference type="Proteomes" id="UP001254813"/>
    </source>
</evidence>
<gene>
    <name evidence="1" type="ORF">NDI79_05035</name>
</gene>
<accession>A0ABU2FZQ3</accession>
<organism evidence="1 2">
    <name type="scientific">Halogeometricum luteum</name>
    <dbReference type="NCBI Taxonomy" id="2950537"/>
    <lineage>
        <taxon>Archaea</taxon>
        <taxon>Methanobacteriati</taxon>
        <taxon>Methanobacteriota</taxon>
        <taxon>Stenosarchaea group</taxon>
        <taxon>Halobacteria</taxon>
        <taxon>Halobacteriales</taxon>
        <taxon>Haloferacaceae</taxon>
        <taxon>Halogeometricum</taxon>
    </lineage>
</organism>
<dbReference type="Pfam" id="PF04250">
    <property type="entry name" value="DUF429"/>
    <property type="match status" value="1"/>
</dbReference>
<dbReference type="InterPro" id="IPR007362">
    <property type="entry name" value="DUF429"/>
</dbReference>
<keyword evidence="2" id="KW-1185">Reference proteome</keyword>
<dbReference type="EMBL" id="JAMQOQ010000001">
    <property type="protein sequence ID" value="MDS0293539.1"/>
    <property type="molecule type" value="Genomic_DNA"/>
</dbReference>